<dbReference type="InterPro" id="IPR036514">
    <property type="entry name" value="SGNH_hydro_sf"/>
</dbReference>
<protein>
    <submittedName>
        <fullName evidence="3">Carbohydrate esterase family 3 protein</fullName>
    </submittedName>
</protein>
<reference evidence="3 4" key="1">
    <citation type="submission" date="2023-01" db="EMBL/GenBank/DDBJ databases">
        <title>Analysis of 21 Apiospora genomes using comparative genomics revels a genus with tremendous synthesis potential of carbohydrate active enzymes and secondary metabolites.</title>
        <authorList>
            <person name="Sorensen T."/>
        </authorList>
    </citation>
    <scope>NUCLEOTIDE SEQUENCE [LARGE SCALE GENOMIC DNA]</scope>
    <source>
        <strain evidence="3 4">CBS 135458</strain>
    </source>
</reference>
<gene>
    <name evidence="3" type="ORF">PG994_014759</name>
</gene>
<evidence type="ECO:0000313" key="4">
    <source>
        <dbReference type="Proteomes" id="UP001480595"/>
    </source>
</evidence>
<dbReference type="PANTHER" id="PTHR30383">
    <property type="entry name" value="THIOESTERASE 1/PROTEASE 1/LYSOPHOSPHOLIPASE L1"/>
    <property type="match status" value="1"/>
</dbReference>
<feature type="domain" description="SGNH hydrolase-type esterase" evidence="2">
    <location>
        <begin position="279"/>
        <end position="451"/>
    </location>
</feature>
<feature type="signal peptide" evidence="1">
    <location>
        <begin position="1"/>
        <end position="24"/>
    </location>
</feature>
<proteinExistence type="predicted"/>
<organism evidence="3 4">
    <name type="scientific">Apiospora phragmitis</name>
    <dbReference type="NCBI Taxonomy" id="2905665"/>
    <lineage>
        <taxon>Eukaryota</taxon>
        <taxon>Fungi</taxon>
        <taxon>Dikarya</taxon>
        <taxon>Ascomycota</taxon>
        <taxon>Pezizomycotina</taxon>
        <taxon>Sordariomycetes</taxon>
        <taxon>Xylariomycetidae</taxon>
        <taxon>Amphisphaeriales</taxon>
        <taxon>Apiosporaceae</taxon>
        <taxon>Apiospora</taxon>
    </lineage>
</organism>
<sequence length="473" mass="50802">MARLTQLVGLLAFSSSLLSPLVAAQVDGSHVIDTSVNSRQVDGSRIVDTSVNSRQVDGSRVYDDTIDTRQVDGSRLAESDGVDARQVDGPRLGKTEINARQVDGSRIAEGDSISSRQVDGSRFISETDFNARQVDGSRITGESAVDVDKLTDHVLQRVTDSMLEQVDGSRVIDSEGVNSRQVDGSQVINDVDIHARQVDGSRLADGDSVSARQVDGSKQVDSETIGTRQVGGSRIIGDASINARQVDGSRVVEGESINARDSQVVVAANDFQLRIMPLGASMTLGLQSEDNNGYRKTVYERLVSDGWTVNMVGSRENGTMAENSHEGWPAYTVDGVHGKFTQSKGLKPNVVLLNAGTNDCFFNVDPAGAGKRLTSLIDDIFVSIPGVTVVMSTLLPSRVDGPCVTNVSEQYRAVFASYEKQKRRVALADIQKELDLELLSLDGIHPGDEGYVAIGGLFHDAVTKVQGQIQKPL</sequence>
<keyword evidence="1" id="KW-0732">Signal</keyword>
<evidence type="ECO:0000256" key="1">
    <source>
        <dbReference type="SAM" id="SignalP"/>
    </source>
</evidence>
<accession>A0ABR1SUI2</accession>
<dbReference type="PANTHER" id="PTHR30383:SF31">
    <property type="entry name" value="SGNH HYDROLASE-TYPE ESTERASE DOMAIN-CONTAINING PROTEIN-RELATED"/>
    <property type="match status" value="1"/>
</dbReference>
<dbReference type="Proteomes" id="UP001480595">
    <property type="component" value="Unassembled WGS sequence"/>
</dbReference>
<keyword evidence="4" id="KW-1185">Reference proteome</keyword>
<dbReference type="SUPFAM" id="SSF52266">
    <property type="entry name" value="SGNH hydrolase"/>
    <property type="match status" value="1"/>
</dbReference>
<dbReference type="InterPro" id="IPR051532">
    <property type="entry name" value="Ester_Hydrolysis_Enzymes"/>
</dbReference>
<dbReference type="InterPro" id="IPR013830">
    <property type="entry name" value="SGNH_hydro"/>
</dbReference>
<evidence type="ECO:0000313" key="3">
    <source>
        <dbReference type="EMBL" id="KAK8037992.1"/>
    </source>
</evidence>
<evidence type="ECO:0000259" key="2">
    <source>
        <dbReference type="Pfam" id="PF13472"/>
    </source>
</evidence>
<dbReference type="Gene3D" id="3.40.50.1110">
    <property type="entry name" value="SGNH hydrolase"/>
    <property type="match status" value="1"/>
</dbReference>
<dbReference type="Pfam" id="PF13472">
    <property type="entry name" value="Lipase_GDSL_2"/>
    <property type="match status" value="1"/>
</dbReference>
<dbReference type="GeneID" id="92099231"/>
<dbReference type="RefSeq" id="XP_066707844.1">
    <property type="nucleotide sequence ID" value="XM_066866168.1"/>
</dbReference>
<feature type="chain" id="PRO_5046694764" evidence="1">
    <location>
        <begin position="25"/>
        <end position="473"/>
    </location>
</feature>
<comment type="caution">
    <text evidence="3">The sequence shown here is derived from an EMBL/GenBank/DDBJ whole genome shotgun (WGS) entry which is preliminary data.</text>
</comment>
<dbReference type="Gene3D" id="2.160.10.20">
    <property type="entry name" value="Insect antifreeze protein"/>
    <property type="match status" value="1"/>
</dbReference>
<dbReference type="EMBL" id="JAQQWL010000016">
    <property type="protein sequence ID" value="KAK8037992.1"/>
    <property type="molecule type" value="Genomic_DNA"/>
</dbReference>
<name>A0ABR1SUI2_9PEZI</name>